<dbReference type="CDD" id="cd00293">
    <property type="entry name" value="USP-like"/>
    <property type="match status" value="1"/>
</dbReference>
<proteinExistence type="inferred from homology"/>
<dbReference type="OrthoDB" id="9804721at2"/>
<feature type="domain" description="UspA" evidence="2">
    <location>
        <begin position="208"/>
        <end position="278"/>
    </location>
</feature>
<dbReference type="EMBL" id="NEVU01000003">
    <property type="protein sequence ID" value="OZI71370.1"/>
    <property type="molecule type" value="Genomic_DNA"/>
</dbReference>
<comment type="similarity">
    <text evidence="1">Belongs to the universal stress protein A family.</text>
</comment>
<dbReference type="AlphaFoldDB" id="A0A261VCR5"/>
<evidence type="ECO:0000259" key="2">
    <source>
        <dbReference type="Pfam" id="PF00582"/>
    </source>
</evidence>
<evidence type="ECO:0000313" key="3">
    <source>
        <dbReference type="EMBL" id="OZI71370.1"/>
    </source>
</evidence>
<dbReference type="Pfam" id="PF00582">
    <property type="entry name" value="Usp"/>
    <property type="match status" value="2"/>
</dbReference>
<organism evidence="3 4">
    <name type="scientific">Bordetella genomosp. 12</name>
    <dbReference type="NCBI Taxonomy" id="463035"/>
    <lineage>
        <taxon>Bacteria</taxon>
        <taxon>Pseudomonadati</taxon>
        <taxon>Pseudomonadota</taxon>
        <taxon>Betaproteobacteria</taxon>
        <taxon>Burkholderiales</taxon>
        <taxon>Alcaligenaceae</taxon>
        <taxon>Bordetella</taxon>
    </lineage>
</organism>
<feature type="domain" description="UspA" evidence="2">
    <location>
        <begin position="2"/>
        <end position="154"/>
    </location>
</feature>
<dbReference type="InterPro" id="IPR006016">
    <property type="entry name" value="UspA"/>
</dbReference>
<dbReference type="InterPro" id="IPR006015">
    <property type="entry name" value="Universal_stress_UspA"/>
</dbReference>
<dbReference type="PANTHER" id="PTHR46268">
    <property type="entry name" value="STRESS RESPONSE PROTEIN NHAX"/>
    <property type="match status" value="1"/>
</dbReference>
<reference evidence="4" key="1">
    <citation type="submission" date="2017-05" db="EMBL/GenBank/DDBJ databases">
        <title>Complete and WGS of Bordetella genogroups.</title>
        <authorList>
            <person name="Spilker T."/>
            <person name="Lipuma J."/>
        </authorList>
    </citation>
    <scope>NUCLEOTIDE SEQUENCE [LARGE SCALE GENOMIC DNA]</scope>
    <source>
        <strain evidence="4">AU6712</strain>
    </source>
</reference>
<dbReference type="Proteomes" id="UP000216429">
    <property type="component" value="Unassembled WGS sequence"/>
</dbReference>
<evidence type="ECO:0000256" key="1">
    <source>
        <dbReference type="ARBA" id="ARBA00008791"/>
    </source>
</evidence>
<dbReference type="Gene3D" id="3.40.50.12370">
    <property type="match status" value="1"/>
</dbReference>
<evidence type="ECO:0000313" key="4">
    <source>
        <dbReference type="Proteomes" id="UP000216429"/>
    </source>
</evidence>
<dbReference type="RefSeq" id="WP_094814976.1">
    <property type="nucleotide sequence ID" value="NZ_NEVU01000003.1"/>
</dbReference>
<protein>
    <submittedName>
        <fullName evidence="3">Universal stress protein</fullName>
    </submittedName>
</protein>
<dbReference type="SUPFAM" id="SSF52402">
    <property type="entry name" value="Adenine nucleotide alpha hydrolases-like"/>
    <property type="match status" value="2"/>
</dbReference>
<name>A0A261VCR5_9BORD</name>
<accession>A0A261VCR5</accession>
<gene>
    <name evidence="3" type="ORF">CAL22_16165</name>
</gene>
<sequence length="278" mass="30712">MNNVIACIDGASYTESVCDYAAWAAKRLDSPLEFLHVLIRQDDAKVDASGSIGLGAQESLLQELSDLDERRSIIAREHGRQLLEGAKQRATTAGTQQVSARQRHGELVETLVEIEADTRLYVLGQHDHETKPKHFLLDHNLESAVRALHRPILVANSKFTEPRSFMIAFDGSTTGRKTVEMVADSPLLRGLGCHVVIVSNEDKPLHWASQRLAATGFQIEVKQLEGEPANALAEYAEQRSIDLLVMGAYGHSRIRHLVVGSTTTAILRRSKVPVLILR</sequence>
<dbReference type="PANTHER" id="PTHR46268:SF15">
    <property type="entry name" value="UNIVERSAL STRESS PROTEIN HP_0031"/>
    <property type="match status" value="1"/>
</dbReference>
<keyword evidence="4" id="KW-1185">Reference proteome</keyword>
<dbReference type="PRINTS" id="PR01438">
    <property type="entry name" value="UNVRSLSTRESS"/>
</dbReference>
<comment type="caution">
    <text evidence="3">The sequence shown here is derived from an EMBL/GenBank/DDBJ whole genome shotgun (WGS) entry which is preliminary data.</text>
</comment>